<name>A0ABD3MM69_9STRA</name>
<dbReference type="PANTHER" id="PTHR23257:SF958">
    <property type="entry name" value="SERINE_THREONINE-PROTEIN KINASE WNK4"/>
    <property type="match status" value="1"/>
</dbReference>
<dbReference type="AlphaFoldDB" id="A0ABD3MM69"/>
<dbReference type="InterPro" id="IPR001245">
    <property type="entry name" value="Ser-Thr/Tyr_kinase_cat_dom"/>
</dbReference>
<dbReference type="PROSITE" id="PS50011">
    <property type="entry name" value="PROTEIN_KINASE_DOM"/>
    <property type="match status" value="1"/>
</dbReference>
<feature type="region of interest" description="Disordered" evidence="1">
    <location>
        <begin position="1"/>
        <end position="56"/>
    </location>
</feature>
<dbReference type="SUPFAM" id="SSF56112">
    <property type="entry name" value="Protein kinase-like (PK-like)"/>
    <property type="match status" value="1"/>
</dbReference>
<protein>
    <recommendedName>
        <fullName evidence="2">Protein kinase domain-containing protein</fullName>
    </recommendedName>
</protein>
<dbReference type="InterPro" id="IPR011009">
    <property type="entry name" value="Kinase-like_dom_sf"/>
</dbReference>
<feature type="compositionally biased region" description="Low complexity" evidence="1">
    <location>
        <begin position="8"/>
        <end position="20"/>
    </location>
</feature>
<dbReference type="Gene3D" id="1.10.510.10">
    <property type="entry name" value="Transferase(Phosphotransferase) domain 1"/>
    <property type="match status" value="1"/>
</dbReference>
<evidence type="ECO:0000313" key="4">
    <source>
        <dbReference type="Proteomes" id="UP001530400"/>
    </source>
</evidence>
<dbReference type="Pfam" id="PF07714">
    <property type="entry name" value="PK_Tyr_Ser-Thr"/>
    <property type="match status" value="1"/>
</dbReference>
<dbReference type="EMBL" id="JALLPJ020001407">
    <property type="protein sequence ID" value="KAL3765151.1"/>
    <property type="molecule type" value="Genomic_DNA"/>
</dbReference>
<evidence type="ECO:0000313" key="3">
    <source>
        <dbReference type="EMBL" id="KAL3765151.1"/>
    </source>
</evidence>
<dbReference type="InterPro" id="IPR000719">
    <property type="entry name" value="Prot_kinase_dom"/>
</dbReference>
<organism evidence="3 4">
    <name type="scientific">Cyclotella atomus</name>
    <dbReference type="NCBI Taxonomy" id="382360"/>
    <lineage>
        <taxon>Eukaryota</taxon>
        <taxon>Sar</taxon>
        <taxon>Stramenopiles</taxon>
        <taxon>Ochrophyta</taxon>
        <taxon>Bacillariophyta</taxon>
        <taxon>Coscinodiscophyceae</taxon>
        <taxon>Thalassiosirophycidae</taxon>
        <taxon>Stephanodiscales</taxon>
        <taxon>Stephanodiscaceae</taxon>
        <taxon>Cyclotella</taxon>
    </lineage>
</organism>
<dbReference type="InterPro" id="IPR050167">
    <property type="entry name" value="Ser_Thr_protein_kinase"/>
</dbReference>
<accession>A0ABD3MM69</accession>
<evidence type="ECO:0000256" key="1">
    <source>
        <dbReference type="SAM" id="MobiDB-lite"/>
    </source>
</evidence>
<gene>
    <name evidence="3" type="ORF">ACHAWO_004329</name>
</gene>
<reference evidence="3 4" key="1">
    <citation type="submission" date="2024-10" db="EMBL/GenBank/DDBJ databases">
        <title>Updated reference genomes for cyclostephanoid diatoms.</title>
        <authorList>
            <person name="Roberts W.R."/>
            <person name="Alverson A.J."/>
        </authorList>
    </citation>
    <scope>NUCLEOTIDE SEQUENCE [LARGE SCALE GENOMIC DNA]</scope>
    <source>
        <strain evidence="3 4">AJA010-31</strain>
    </source>
</reference>
<proteinExistence type="predicted"/>
<dbReference type="Proteomes" id="UP001530400">
    <property type="component" value="Unassembled WGS sequence"/>
</dbReference>
<dbReference type="PANTHER" id="PTHR23257">
    <property type="entry name" value="SERINE-THREONINE PROTEIN KINASE"/>
    <property type="match status" value="1"/>
</dbReference>
<keyword evidence="4" id="KW-1185">Reference proteome</keyword>
<comment type="caution">
    <text evidence="3">The sequence shown here is derived from an EMBL/GenBank/DDBJ whole genome shotgun (WGS) entry which is preliminary data.</text>
</comment>
<feature type="domain" description="Protein kinase" evidence="2">
    <location>
        <begin position="92"/>
        <end position="460"/>
    </location>
</feature>
<dbReference type="SMART" id="SM00220">
    <property type="entry name" value="S_TKc"/>
    <property type="match status" value="1"/>
</dbReference>
<evidence type="ECO:0000259" key="2">
    <source>
        <dbReference type="PROSITE" id="PS50011"/>
    </source>
</evidence>
<sequence length="500" mass="56504">MSPKAPINNSSVENASSNVNLLAEGSDEASTTHHEPNLLVECSPPQEESESAKDRRRIADMADKACRRASTKSNVLTRSKVADIALLSIEELTIGKWLGKGSFSNVHEISSIALNDEITIKQTSEGTKIARNILSSNYLRKQTNREDNSSNGASNSTCRYAIKFLKKELRQNHNKYAVGTTDLVVEGLFLASLTHPNIIKVRGLPEGGVHSMVENHGSNNDTTGIGGYFLILDRLFDTLSERIYKHWVKDHQDVRVHNTGKRENVLDRFLFKGSGGNKMKEAMNSDLAVRVKVAFDISAALKYLHEKSIIYRDLKPENLGFDDDSSATVRGDIKLFDLGLVKELHPEGRDRNGNWKLSMAGTPRYMSPECGLYKPYNLSADVYSFSMLLWEIITLHQPLKGFTYSQLKQEVFREGYRPPLKQVWHKELRSLIAVGWHQNPSRRPDMDEIYIKLKTLYTALTPGVSEEEISHDRRRSTYIGNRLSRLSLKHLMAMENREEA</sequence>